<organism evidence="1 2">
    <name type="scientific">Araneus ventricosus</name>
    <name type="common">Orbweaver spider</name>
    <name type="synonym">Epeira ventricosa</name>
    <dbReference type="NCBI Taxonomy" id="182803"/>
    <lineage>
        <taxon>Eukaryota</taxon>
        <taxon>Metazoa</taxon>
        <taxon>Ecdysozoa</taxon>
        <taxon>Arthropoda</taxon>
        <taxon>Chelicerata</taxon>
        <taxon>Arachnida</taxon>
        <taxon>Araneae</taxon>
        <taxon>Araneomorphae</taxon>
        <taxon>Entelegynae</taxon>
        <taxon>Araneoidea</taxon>
        <taxon>Araneidae</taxon>
        <taxon>Araneus</taxon>
    </lineage>
</organism>
<evidence type="ECO:0000313" key="1">
    <source>
        <dbReference type="EMBL" id="GBL87564.1"/>
    </source>
</evidence>
<evidence type="ECO:0000313" key="2">
    <source>
        <dbReference type="Proteomes" id="UP000499080"/>
    </source>
</evidence>
<keyword evidence="2" id="KW-1185">Reference proteome</keyword>
<reference evidence="1 2" key="1">
    <citation type="journal article" date="2019" name="Sci. Rep.">
        <title>Orb-weaving spider Araneus ventricosus genome elucidates the spidroin gene catalogue.</title>
        <authorList>
            <person name="Kono N."/>
            <person name="Nakamura H."/>
            <person name="Ohtoshi R."/>
            <person name="Moran D.A.P."/>
            <person name="Shinohara A."/>
            <person name="Yoshida Y."/>
            <person name="Fujiwara M."/>
            <person name="Mori M."/>
            <person name="Tomita M."/>
            <person name="Arakawa K."/>
        </authorList>
    </citation>
    <scope>NUCLEOTIDE SEQUENCE [LARGE SCALE GENOMIC DNA]</scope>
</reference>
<proteinExistence type="predicted"/>
<gene>
    <name evidence="1" type="ORF">AVEN_218602_1</name>
</gene>
<dbReference type="Proteomes" id="UP000499080">
    <property type="component" value="Unassembled WGS sequence"/>
</dbReference>
<dbReference type="AlphaFoldDB" id="A0A4Y2B928"/>
<protein>
    <submittedName>
        <fullName evidence="1">Uncharacterized protein</fullName>
    </submittedName>
</protein>
<accession>A0A4Y2B928</accession>
<name>A0A4Y2B928_ARAVE</name>
<dbReference type="EMBL" id="BGPR01082541">
    <property type="protein sequence ID" value="GBL87564.1"/>
    <property type="molecule type" value="Genomic_DNA"/>
</dbReference>
<sequence length="110" mass="13069">MNCKHSCHQGANEALKKYNYMVMNHRFLTPSSLPGTRQFLFLKQLTYSNFFPKERDGKERREHGLCLPEYLDRNLVVNPTDFHLGDVVEQSRREFFSRVGGKFPRKREMD</sequence>
<comment type="caution">
    <text evidence="1">The sequence shown here is derived from an EMBL/GenBank/DDBJ whole genome shotgun (WGS) entry which is preliminary data.</text>
</comment>